<name>A0A1H1CQ03_9MICC</name>
<dbReference type="Proteomes" id="UP000181917">
    <property type="component" value="Unassembled WGS sequence"/>
</dbReference>
<dbReference type="EMBL" id="FNKH01000002">
    <property type="protein sequence ID" value="SDQ66069.1"/>
    <property type="molecule type" value="Genomic_DNA"/>
</dbReference>
<dbReference type="AlphaFoldDB" id="A0A1H1CQ03"/>
<dbReference type="RefSeq" id="WP_074700294.1">
    <property type="nucleotide sequence ID" value="NZ_CP018863.1"/>
</dbReference>
<keyword evidence="3" id="KW-1185">Reference proteome</keyword>
<feature type="compositionally biased region" description="Basic and acidic residues" evidence="1">
    <location>
        <begin position="14"/>
        <end position="25"/>
    </location>
</feature>
<dbReference type="OrthoDB" id="4950703at2"/>
<gene>
    <name evidence="2" type="ORF">SAMN04489742_2025</name>
</gene>
<evidence type="ECO:0000313" key="3">
    <source>
        <dbReference type="Proteomes" id="UP000181917"/>
    </source>
</evidence>
<feature type="region of interest" description="Disordered" evidence="1">
    <location>
        <begin position="1"/>
        <end position="79"/>
    </location>
</feature>
<protein>
    <submittedName>
        <fullName evidence="2">Uncharacterized protein</fullName>
    </submittedName>
</protein>
<dbReference type="KEGG" id="acry:AC20117_07260"/>
<reference evidence="2 3" key="1">
    <citation type="submission" date="2016-10" db="EMBL/GenBank/DDBJ databases">
        <authorList>
            <person name="de Groot N.N."/>
        </authorList>
    </citation>
    <scope>NUCLEOTIDE SEQUENCE [LARGE SCALE GENOMIC DNA]</scope>
    <source>
        <strain evidence="2 3">DSM 20117</strain>
    </source>
</reference>
<sequence length="142" mass="15609">MKPLDSAVLPAPERSLRPPEQKQESAEPQVVLSAEPIAMSPADSRSDGQNAGHGELITAGSLRDLDGTNAFGPTADDDVTATDSARAENIMPNYLAQKEVSAMIRKLRQGASLWKRIQSVRIDEQRLEQVRDQMMSNQQLIR</sequence>
<evidence type="ECO:0000256" key="1">
    <source>
        <dbReference type="SAM" id="MobiDB-lite"/>
    </source>
</evidence>
<organism evidence="2 3">
    <name type="scientific">Crystallibacter crystallopoietes</name>
    <dbReference type="NCBI Taxonomy" id="37928"/>
    <lineage>
        <taxon>Bacteria</taxon>
        <taxon>Bacillati</taxon>
        <taxon>Actinomycetota</taxon>
        <taxon>Actinomycetes</taxon>
        <taxon>Micrococcales</taxon>
        <taxon>Micrococcaceae</taxon>
        <taxon>Crystallibacter</taxon>
    </lineage>
</organism>
<accession>A0A1H1CQ03</accession>
<proteinExistence type="predicted"/>
<evidence type="ECO:0000313" key="2">
    <source>
        <dbReference type="EMBL" id="SDQ66069.1"/>
    </source>
</evidence>